<reference evidence="3" key="1">
    <citation type="submission" date="2021-07" db="EMBL/GenBank/DDBJ databases">
        <title>Shewanella sp. YLB-07 whole genome sequence.</title>
        <authorList>
            <person name="Yu L."/>
        </authorList>
    </citation>
    <scope>NUCLEOTIDE SEQUENCE</scope>
    <source>
        <strain evidence="3">YLB-08</strain>
    </source>
</reference>
<organism evidence="3 4">
    <name type="scientific">Shewanella eurypsychrophilus</name>
    <dbReference type="NCBI Taxonomy" id="2593656"/>
    <lineage>
        <taxon>Bacteria</taxon>
        <taxon>Pseudomonadati</taxon>
        <taxon>Pseudomonadota</taxon>
        <taxon>Gammaproteobacteria</taxon>
        <taxon>Alteromonadales</taxon>
        <taxon>Shewanellaceae</taxon>
        <taxon>Shewanella</taxon>
    </lineage>
</organism>
<sequence>MNTDISLTIEFIRHTYKTNAFIPLHAPQFDDRESKLVNETINSSFVSSIGKFVTQFEQDIQSYLSSNSAVAMVNGTAALQSALYLAGVGVGDLVITQSLTFVATCNTIHHLGATPIFIDVSKEHLSLCPRALENYLNQHAELCDDGICRNKNSGQTIKAFVPMHTFGHPAELDKLLVISQQWNIPLIEDAAESLGSTYEGKHTGTFGRFAAISFNGNKIITTGGGGILICHDQADAAYAHHINTTAKVAHPFEFYHDAYGFNNRLPNLNAALGCAQMEKLDNYVKAKRRLASQYQSFFASSRFDFVTEPSNCRSNYWLNAILLPDPALREEFLVKTNEANVMTRPVWQLMHSLPLFQHAERDEQRNASWLAKRLINLPSSPVLKAD</sequence>
<dbReference type="InterPro" id="IPR015424">
    <property type="entry name" value="PyrdxlP-dep_Trfase"/>
</dbReference>
<accession>A0ABX6V825</accession>
<dbReference type="InterPro" id="IPR000653">
    <property type="entry name" value="DegT/StrS_aminotransferase"/>
</dbReference>
<evidence type="ECO:0000256" key="1">
    <source>
        <dbReference type="ARBA" id="ARBA00022898"/>
    </source>
</evidence>
<dbReference type="InterPro" id="IPR015421">
    <property type="entry name" value="PyrdxlP-dep_Trfase_major"/>
</dbReference>
<dbReference type="EMBL" id="CP045503">
    <property type="protein sequence ID" value="QPG58753.1"/>
    <property type="molecule type" value="Genomic_DNA"/>
</dbReference>
<name>A0ABX6V825_9GAMM</name>
<proteinExistence type="inferred from homology"/>
<dbReference type="Pfam" id="PF01041">
    <property type="entry name" value="DegT_DnrJ_EryC1"/>
    <property type="match status" value="1"/>
</dbReference>
<dbReference type="Gene3D" id="3.40.640.10">
    <property type="entry name" value="Type I PLP-dependent aspartate aminotransferase-like (Major domain)"/>
    <property type="match status" value="1"/>
</dbReference>
<dbReference type="SUPFAM" id="SSF53383">
    <property type="entry name" value="PLP-dependent transferases"/>
    <property type="match status" value="1"/>
</dbReference>
<dbReference type="PANTHER" id="PTHR30244">
    <property type="entry name" value="TRANSAMINASE"/>
    <property type="match status" value="1"/>
</dbReference>
<dbReference type="RefSeq" id="WP_142874373.1">
    <property type="nucleotide sequence ID" value="NZ_CP045503.2"/>
</dbReference>
<dbReference type="InterPro" id="IPR026385">
    <property type="entry name" value="LegC-like"/>
</dbReference>
<keyword evidence="4" id="KW-1185">Reference proteome</keyword>
<comment type="similarity">
    <text evidence="2">Belongs to the DegT/DnrJ/EryC1 family.</text>
</comment>
<keyword evidence="3" id="KW-0808">Transferase</keyword>
<evidence type="ECO:0000313" key="3">
    <source>
        <dbReference type="EMBL" id="QPG58753.1"/>
    </source>
</evidence>
<keyword evidence="3" id="KW-0032">Aminotransferase</keyword>
<evidence type="ECO:0000313" key="4">
    <source>
        <dbReference type="Proteomes" id="UP000316416"/>
    </source>
</evidence>
<gene>
    <name evidence="3" type="ORF">FM038_016010</name>
</gene>
<dbReference type="PIRSF" id="PIRSF000390">
    <property type="entry name" value="PLP_StrS"/>
    <property type="match status" value="1"/>
</dbReference>
<keyword evidence="1 2" id="KW-0663">Pyridoxal phosphate</keyword>
<dbReference type="Proteomes" id="UP000316416">
    <property type="component" value="Chromosome"/>
</dbReference>
<protein>
    <submittedName>
        <fullName evidence="3">LegC family aminotransferase</fullName>
    </submittedName>
</protein>
<dbReference type="NCBIfam" id="TIGR04181">
    <property type="entry name" value="NHT_00031"/>
    <property type="match status" value="1"/>
</dbReference>
<evidence type="ECO:0000256" key="2">
    <source>
        <dbReference type="RuleBase" id="RU004508"/>
    </source>
</evidence>
<dbReference type="PANTHER" id="PTHR30244:SF30">
    <property type="entry name" value="BLR5990 PROTEIN"/>
    <property type="match status" value="1"/>
</dbReference>
<dbReference type="GO" id="GO:0008483">
    <property type="term" value="F:transaminase activity"/>
    <property type="evidence" value="ECO:0007669"/>
    <property type="project" value="UniProtKB-KW"/>
</dbReference>